<dbReference type="PANTHER" id="PTHR37817:SF1">
    <property type="entry name" value="N-ACETYLTRANSFERASE EIS"/>
    <property type="match status" value="1"/>
</dbReference>
<feature type="domain" description="N-acetyltransferase" evidence="1">
    <location>
        <begin position="1"/>
        <end position="144"/>
    </location>
</feature>
<dbReference type="Pfam" id="PF13527">
    <property type="entry name" value="Acetyltransf_9"/>
    <property type="match status" value="1"/>
</dbReference>
<protein>
    <recommendedName>
        <fullName evidence="1">N-acetyltransferase domain-containing protein</fullName>
    </recommendedName>
</protein>
<dbReference type="RefSeq" id="WP_035314865.1">
    <property type="nucleotide sequence ID" value="NZ_AODH01000032.1"/>
</dbReference>
<evidence type="ECO:0000313" key="3">
    <source>
        <dbReference type="Proteomes" id="UP000019243"/>
    </source>
</evidence>
<dbReference type="Proteomes" id="UP000019243">
    <property type="component" value="Unassembled WGS sequence"/>
</dbReference>
<dbReference type="STRING" id="1265861.BCAMP_08245"/>
<dbReference type="Gene3D" id="3.30.1050.10">
    <property type="entry name" value="SCP2 sterol-binding domain"/>
    <property type="match status" value="1"/>
</dbReference>
<dbReference type="Pfam" id="PF13530">
    <property type="entry name" value="SCP2_2"/>
    <property type="match status" value="1"/>
</dbReference>
<organism evidence="2 3">
    <name type="scientific">Brochothrix campestris FSL F6-1037</name>
    <dbReference type="NCBI Taxonomy" id="1265861"/>
    <lineage>
        <taxon>Bacteria</taxon>
        <taxon>Bacillati</taxon>
        <taxon>Bacillota</taxon>
        <taxon>Bacilli</taxon>
        <taxon>Bacillales</taxon>
        <taxon>Listeriaceae</taxon>
        <taxon>Brochothrix</taxon>
    </lineage>
</organism>
<keyword evidence="3" id="KW-1185">Reference proteome</keyword>
<dbReference type="PROSITE" id="PS51186">
    <property type="entry name" value="GNAT"/>
    <property type="match status" value="1"/>
</dbReference>
<sequence>MIKIIPATDFEKAHALRDYCFTPYHGERRDDFSYWLANSITLGAYEEDVLAGLIMSLPLNMTINQVSYKMGGVGFVSTYPEYRNRGIMKQLMQELLRKMRLNGETVSVLAPYSVSFYRYFGWELFVDRVDYTIPQALFPAFGKQADDVKRFSFADCNESVFADVKAYHNAEALKRTGMMQRDGAWWQRLARREGGSFFGVVYESGVVTAYVRYLLDGLTFKVLDFYGSSPQSEHALWRFISSHSASVTEIKGSAIVSDGIGADFNNPQFKKELVQHEMVRVVDVVPFLEQYNWQPPTPLCLKIADKFAPWNEGVYRIEVDGQVTVITESEVGNRCLHLNITTFSALMLGHVSLSKIGRFVLSPLAETERIAWQSALPAIDALFYEHF</sequence>
<dbReference type="OrthoDB" id="9768284at2"/>
<dbReference type="Pfam" id="PF17668">
    <property type="entry name" value="Acetyltransf_17"/>
    <property type="match status" value="1"/>
</dbReference>
<reference evidence="2 3" key="1">
    <citation type="submission" date="2012-12" db="EMBL/GenBank/DDBJ databases">
        <title>Novel taxa of Listeriaceae from agricultural environments in the United States.</title>
        <authorList>
            <person name="den Bakker H.C."/>
            <person name="Allred A."/>
            <person name="Warchocki S."/>
            <person name="Wright E.M."/>
            <person name="Burrell A."/>
            <person name="Nightingale K.K."/>
            <person name="Kephart D."/>
            <person name="Wiedmann M."/>
        </authorList>
    </citation>
    <scope>NUCLEOTIDE SEQUENCE [LARGE SCALE GENOMIC DNA]</scope>
    <source>
        <strain evidence="2 3">FSL F6-1037</strain>
    </source>
</reference>
<dbReference type="AlphaFoldDB" id="W7CHY0"/>
<proteinExistence type="predicted"/>
<dbReference type="InterPro" id="IPR000182">
    <property type="entry name" value="GNAT_dom"/>
</dbReference>
<name>W7CHY0_9LIST</name>
<dbReference type="CDD" id="cd04301">
    <property type="entry name" value="NAT_SF"/>
    <property type="match status" value="1"/>
</dbReference>
<dbReference type="InterPro" id="IPR041380">
    <property type="entry name" value="Acetyltransf_17"/>
</dbReference>
<dbReference type="SUPFAM" id="SSF55718">
    <property type="entry name" value="SCP-like"/>
    <property type="match status" value="1"/>
</dbReference>
<dbReference type="InterPro" id="IPR051554">
    <property type="entry name" value="Acetyltransferase_Eis"/>
</dbReference>
<dbReference type="GO" id="GO:0034069">
    <property type="term" value="F:aminoglycoside N-acetyltransferase activity"/>
    <property type="evidence" value="ECO:0007669"/>
    <property type="project" value="TreeGrafter"/>
</dbReference>
<accession>W7CHY0</accession>
<evidence type="ECO:0000313" key="2">
    <source>
        <dbReference type="EMBL" id="EUJ38984.1"/>
    </source>
</evidence>
<gene>
    <name evidence="2" type="ORF">BCAMP_08245</name>
</gene>
<dbReference type="Gene3D" id="3.40.630.30">
    <property type="match status" value="2"/>
</dbReference>
<dbReference type="PANTHER" id="PTHR37817">
    <property type="entry name" value="N-ACETYLTRANSFERASE EIS"/>
    <property type="match status" value="1"/>
</dbReference>
<dbReference type="EMBL" id="AODH01000032">
    <property type="protein sequence ID" value="EUJ38984.1"/>
    <property type="molecule type" value="Genomic_DNA"/>
</dbReference>
<dbReference type="GO" id="GO:0030649">
    <property type="term" value="P:aminoglycoside antibiotic catabolic process"/>
    <property type="evidence" value="ECO:0007669"/>
    <property type="project" value="TreeGrafter"/>
</dbReference>
<dbReference type="InterPro" id="IPR016181">
    <property type="entry name" value="Acyl_CoA_acyltransferase"/>
</dbReference>
<evidence type="ECO:0000259" key="1">
    <source>
        <dbReference type="PROSITE" id="PS51186"/>
    </source>
</evidence>
<comment type="caution">
    <text evidence="2">The sequence shown here is derived from an EMBL/GenBank/DDBJ whole genome shotgun (WGS) entry which is preliminary data.</text>
</comment>
<dbReference type="InterPro" id="IPR025559">
    <property type="entry name" value="Eis_dom"/>
</dbReference>
<dbReference type="InterPro" id="IPR036527">
    <property type="entry name" value="SCP2_sterol-bd_dom_sf"/>
</dbReference>
<dbReference type="SUPFAM" id="SSF55729">
    <property type="entry name" value="Acyl-CoA N-acyltransferases (Nat)"/>
    <property type="match status" value="1"/>
</dbReference>